<keyword evidence="2" id="KW-1185">Reference proteome</keyword>
<evidence type="ECO:0000313" key="2">
    <source>
        <dbReference type="Proteomes" id="UP001220010"/>
    </source>
</evidence>
<accession>A0ABT5X6E4</accession>
<name>A0ABT5X6E4_9EURY</name>
<reference evidence="1 2" key="1">
    <citation type="submission" date="2023-03" db="EMBL/GenBank/DDBJ databases">
        <title>WGS of Methanotrichaceae archaeon Mx.</title>
        <authorList>
            <person name="Sorokin D.Y."/>
            <person name="Merkel A.Y."/>
        </authorList>
    </citation>
    <scope>NUCLEOTIDE SEQUENCE [LARGE SCALE GENOMIC DNA]</scope>
    <source>
        <strain evidence="1 2">Mx</strain>
    </source>
</reference>
<dbReference type="InterPro" id="IPR008303">
    <property type="entry name" value="Methan_mark_14"/>
</dbReference>
<organism evidence="1 2">
    <name type="scientific">Candidatus Methanocrinis natronophilus</name>
    <dbReference type="NCBI Taxonomy" id="3033396"/>
    <lineage>
        <taxon>Archaea</taxon>
        <taxon>Methanobacteriati</taxon>
        <taxon>Methanobacteriota</taxon>
        <taxon>Stenosarchaea group</taxon>
        <taxon>Methanomicrobia</taxon>
        <taxon>Methanotrichales</taxon>
        <taxon>Methanotrichaceae</taxon>
        <taxon>Methanocrinis</taxon>
    </lineage>
</organism>
<dbReference type="EMBL" id="JARFPK010000009">
    <property type="protein sequence ID" value="MDF0590260.1"/>
    <property type="molecule type" value="Genomic_DNA"/>
</dbReference>
<dbReference type="RefSeq" id="WP_316966013.1">
    <property type="nucleotide sequence ID" value="NZ_JARFPK010000009.1"/>
</dbReference>
<dbReference type="NCBIfam" id="TIGR03285">
    <property type="entry name" value="methan_mark_14"/>
    <property type="match status" value="1"/>
</dbReference>
<protein>
    <submittedName>
        <fullName evidence="1">Methanogenesis marker 14 protein</fullName>
    </submittedName>
</protein>
<dbReference type="Pfam" id="PF09887">
    <property type="entry name" value="DUF2114"/>
    <property type="match status" value="1"/>
</dbReference>
<sequence length="479" mass="51511">MSIARLLRSKPKPRIAESPPVDILELKKEPYYIVASVEVGNSTTKCILTATNMKNGQTRIVNKTVKMTRDVRKPRPGEEVFAHTLCGTPLTRESVSELVRDALLESHGKARLSIKEDLNFVVRSTGVVAGFSSPDEVGTFIQALAEGCLMAGVPPRLMTPAMSIQNISPHFRAYCLMDRIVFNGPVASVFPPKGSTGVEIVANEMEGELATAGIKEGAKWTDVDYRNPCLSLDFGTTLDGRITSAELPYASTIGNFCGLAGAIPDALIQGTGLVDPQTGTTLDVFNGKKVKIDKHARNYARAIDGHITIEKVPLGRRRYGSVPVDPAAAEKIGVFLIGCDVGENGSQLNRLAQLGREIHQEKGLKTLFGAIDVAASFQVRRLVEVAMESGLVTKETTVGITGRAGISGNKPELILDEIGSLNLYEEPEKNVVFVDDGLARGAAVMARCMNSMGTPRHPLGGLRGGGCILKKRIDYEART</sequence>
<evidence type="ECO:0000313" key="1">
    <source>
        <dbReference type="EMBL" id="MDF0590260.1"/>
    </source>
</evidence>
<dbReference type="PIRSF" id="PIRSF016937">
    <property type="entry name" value="UCP016937"/>
    <property type="match status" value="1"/>
</dbReference>
<gene>
    <name evidence="1" type="ORF">P0O15_03610</name>
</gene>
<comment type="caution">
    <text evidence="1">The sequence shown here is derived from an EMBL/GenBank/DDBJ whole genome shotgun (WGS) entry which is preliminary data.</text>
</comment>
<proteinExistence type="predicted"/>
<dbReference type="Proteomes" id="UP001220010">
    <property type="component" value="Unassembled WGS sequence"/>
</dbReference>